<protein>
    <submittedName>
        <fullName evidence="4">Thioesterase</fullName>
    </submittedName>
</protein>
<dbReference type="Pfam" id="PF00975">
    <property type="entry name" value="Thioesterase"/>
    <property type="match status" value="1"/>
</dbReference>
<dbReference type="InterPro" id="IPR029058">
    <property type="entry name" value="AB_hydrolase_fold"/>
</dbReference>
<evidence type="ECO:0000313" key="5">
    <source>
        <dbReference type="Proteomes" id="UP000316639"/>
    </source>
</evidence>
<dbReference type="SMART" id="SM00824">
    <property type="entry name" value="PKS_TE"/>
    <property type="match status" value="1"/>
</dbReference>
<sequence>MKVQFLRHGQRTDAGLRLFCFPWSGATDSAYTPLADALPPDIDVVTVRPPRAACVDTAADAIAAGLPPGRFAFFGHSYGALLAFAVARRLTVPPELLVLSGSRSPATPPPVLLHQLPDDDFDTMLGQLGGMRPFALADRNFMSRFRPRVRADLATCEPYLLPKGSTVDAPISVWAGRSDWYASPWLTRGWRHYAGRSVRFHVFDGDHFFVNDTVRSASALLADLAWASPRLTLAA</sequence>
<organism evidence="4 5">
    <name type="scientific">Lentzea tibetensis</name>
    <dbReference type="NCBI Taxonomy" id="2591470"/>
    <lineage>
        <taxon>Bacteria</taxon>
        <taxon>Bacillati</taxon>
        <taxon>Actinomycetota</taxon>
        <taxon>Actinomycetes</taxon>
        <taxon>Pseudonocardiales</taxon>
        <taxon>Pseudonocardiaceae</taxon>
        <taxon>Lentzea</taxon>
    </lineage>
</organism>
<evidence type="ECO:0000256" key="2">
    <source>
        <dbReference type="ARBA" id="ARBA00022801"/>
    </source>
</evidence>
<dbReference type="InterPro" id="IPR012223">
    <property type="entry name" value="TEII"/>
</dbReference>
<keyword evidence="2" id="KW-0378">Hydrolase</keyword>
<dbReference type="PANTHER" id="PTHR11487:SF0">
    <property type="entry name" value="S-ACYL FATTY ACID SYNTHASE THIOESTERASE, MEDIUM CHAIN"/>
    <property type="match status" value="1"/>
</dbReference>
<dbReference type="InterPro" id="IPR001031">
    <property type="entry name" value="Thioesterase"/>
</dbReference>
<dbReference type="PANTHER" id="PTHR11487">
    <property type="entry name" value="THIOESTERASE"/>
    <property type="match status" value="1"/>
</dbReference>
<dbReference type="GO" id="GO:0016787">
    <property type="term" value="F:hydrolase activity"/>
    <property type="evidence" value="ECO:0007669"/>
    <property type="project" value="UniProtKB-KW"/>
</dbReference>
<dbReference type="EMBL" id="VOBR01000011">
    <property type="protein sequence ID" value="TWP50661.1"/>
    <property type="molecule type" value="Genomic_DNA"/>
</dbReference>
<dbReference type="AlphaFoldDB" id="A0A563ET41"/>
<evidence type="ECO:0000259" key="3">
    <source>
        <dbReference type="SMART" id="SM00824"/>
    </source>
</evidence>
<name>A0A563ET41_9PSEU</name>
<keyword evidence="5" id="KW-1185">Reference proteome</keyword>
<evidence type="ECO:0000256" key="1">
    <source>
        <dbReference type="ARBA" id="ARBA00007169"/>
    </source>
</evidence>
<reference evidence="4 5" key="1">
    <citation type="submission" date="2019-07" db="EMBL/GenBank/DDBJ databases">
        <title>Lentzea xizangensis sp. nov., isolated from Qinghai-Tibetan Plateau Soils.</title>
        <authorList>
            <person name="Huang J."/>
        </authorList>
    </citation>
    <scope>NUCLEOTIDE SEQUENCE [LARGE SCALE GENOMIC DNA]</scope>
    <source>
        <strain evidence="4 5">FXJ1.1311</strain>
    </source>
</reference>
<evidence type="ECO:0000313" key="4">
    <source>
        <dbReference type="EMBL" id="TWP50661.1"/>
    </source>
</evidence>
<comment type="caution">
    <text evidence="4">The sequence shown here is derived from an EMBL/GenBank/DDBJ whole genome shotgun (WGS) entry which is preliminary data.</text>
</comment>
<gene>
    <name evidence="4" type="ORF">FKR81_18785</name>
</gene>
<comment type="similarity">
    <text evidence="1">Belongs to the thioesterase family.</text>
</comment>
<dbReference type="Gene3D" id="3.40.50.1820">
    <property type="entry name" value="alpha/beta hydrolase"/>
    <property type="match status" value="1"/>
</dbReference>
<dbReference type="InterPro" id="IPR020802">
    <property type="entry name" value="TesA-like"/>
</dbReference>
<feature type="domain" description="Thioesterase TesA-like" evidence="3">
    <location>
        <begin position="19"/>
        <end position="221"/>
    </location>
</feature>
<dbReference type="Proteomes" id="UP000316639">
    <property type="component" value="Unassembled WGS sequence"/>
</dbReference>
<dbReference type="GO" id="GO:0008610">
    <property type="term" value="P:lipid biosynthetic process"/>
    <property type="evidence" value="ECO:0007669"/>
    <property type="project" value="TreeGrafter"/>
</dbReference>
<proteinExistence type="inferred from homology"/>
<dbReference type="OrthoDB" id="4169718at2"/>
<dbReference type="SUPFAM" id="SSF53474">
    <property type="entry name" value="alpha/beta-Hydrolases"/>
    <property type="match status" value="1"/>
</dbReference>
<accession>A0A563ET41</accession>
<dbReference type="RefSeq" id="WP_146353381.1">
    <property type="nucleotide sequence ID" value="NZ_VOBR01000011.1"/>
</dbReference>